<dbReference type="PANTHER" id="PTHR14859:SF1">
    <property type="entry name" value="PGAP2-INTERACTING PROTEIN"/>
    <property type="match status" value="1"/>
</dbReference>
<dbReference type="SUPFAM" id="SSF56219">
    <property type="entry name" value="DNase I-like"/>
    <property type="match status" value="1"/>
</dbReference>
<dbReference type="OrthoDB" id="7616949at2"/>
<dbReference type="InterPro" id="IPR036691">
    <property type="entry name" value="Endo/exonu/phosph_ase_sf"/>
</dbReference>
<dbReference type="GO" id="GO:0006506">
    <property type="term" value="P:GPI anchor biosynthetic process"/>
    <property type="evidence" value="ECO:0007669"/>
    <property type="project" value="TreeGrafter"/>
</dbReference>
<reference evidence="3 4" key="1">
    <citation type="submission" date="2019-03" db="EMBL/GenBank/DDBJ databases">
        <title>Genomic Encyclopedia of Type Strains, Phase IV (KMG-IV): sequencing the most valuable type-strain genomes for metagenomic binning, comparative biology and taxonomic classification.</title>
        <authorList>
            <person name="Goeker M."/>
        </authorList>
    </citation>
    <scope>NUCLEOTIDE SEQUENCE [LARGE SCALE GENOMIC DNA]</scope>
    <source>
        <strain evidence="3 4">DSM 28559</strain>
    </source>
</reference>
<feature type="transmembrane region" description="Helical" evidence="1">
    <location>
        <begin position="12"/>
        <end position="37"/>
    </location>
</feature>
<evidence type="ECO:0000256" key="1">
    <source>
        <dbReference type="SAM" id="Phobius"/>
    </source>
</evidence>
<keyword evidence="3" id="KW-0269">Exonuclease</keyword>
<keyword evidence="3" id="KW-0255">Endonuclease</keyword>
<evidence type="ECO:0000313" key="4">
    <source>
        <dbReference type="Proteomes" id="UP000295711"/>
    </source>
</evidence>
<keyword evidence="1" id="KW-0812">Transmembrane</keyword>
<dbReference type="InterPro" id="IPR051916">
    <property type="entry name" value="GPI-anchor_lipid_remodeler"/>
</dbReference>
<proteinExistence type="predicted"/>
<keyword evidence="3" id="KW-0378">Hydrolase</keyword>
<dbReference type="Gene3D" id="3.60.10.10">
    <property type="entry name" value="Endonuclease/exonuclease/phosphatase"/>
    <property type="match status" value="1"/>
</dbReference>
<dbReference type="InterPro" id="IPR005135">
    <property type="entry name" value="Endo/exonuclease/phosphatase"/>
</dbReference>
<accession>A0A4R2L3U6</accession>
<dbReference type="PANTHER" id="PTHR14859">
    <property type="entry name" value="CALCOFLUOR WHITE HYPERSENSITIVE PROTEIN PRECURSOR"/>
    <property type="match status" value="1"/>
</dbReference>
<keyword evidence="3" id="KW-0540">Nuclease</keyword>
<comment type="caution">
    <text evidence="3">The sequence shown here is derived from an EMBL/GenBank/DDBJ whole genome shotgun (WGS) entry which is preliminary data.</text>
</comment>
<dbReference type="Proteomes" id="UP000295711">
    <property type="component" value="Unassembled WGS sequence"/>
</dbReference>
<dbReference type="AlphaFoldDB" id="A0A4R2L3U6"/>
<evidence type="ECO:0000259" key="2">
    <source>
        <dbReference type="Pfam" id="PF03372"/>
    </source>
</evidence>
<keyword evidence="4" id="KW-1185">Reference proteome</keyword>
<organism evidence="3 4">
    <name type="scientific">Frisingicoccus caecimuris</name>
    <dbReference type="NCBI Taxonomy" id="1796636"/>
    <lineage>
        <taxon>Bacteria</taxon>
        <taxon>Bacillati</taxon>
        <taxon>Bacillota</taxon>
        <taxon>Clostridia</taxon>
        <taxon>Lachnospirales</taxon>
        <taxon>Lachnospiraceae</taxon>
        <taxon>Frisingicoccus</taxon>
    </lineage>
</organism>
<dbReference type="GO" id="GO:0016020">
    <property type="term" value="C:membrane"/>
    <property type="evidence" value="ECO:0007669"/>
    <property type="project" value="GOC"/>
</dbReference>
<keyword evidence="1" id="KW-0472">Membrane</keyword>
<name>A0A4R2L3U6_9FIRM</name>
<gene>
    <name evidence="3" type="ORF">EV212_12012</name>
</gene>
<evidence type="ECO:0000313" key="3">
    <source>
        <dbReference type="EMBL" id="TCO81883.1"/>
    </source>
</evidence>
<keyword evidence="1" id="KW-1133">Transmembrane helix</keyword>
<dbReference type="EMBL" id="SLXA01000020">
    <property type="protein sequence ID" value="TCO81883.1"/>
    <property type="molecule type" value="Genomic_DNA"/>
</dbReference>
<feature type="domain" description="Endonuclease/exonuclease/phosphatase" evidence="2">
    <location>
        <begin position="71"/>
        <end position="366"/>
    </location>
</feature>
<dbReference type="GO" id="GO:0004519">
    <property type="term" value="F:endonuclease activity"/>
    <property type="evidence" value="ECO:0007669"/>
    <property type="project" value="UniProtKB-KW"/>
</dbReference>
<protein>
    <submittedName>
        <fullName evidence="3">Endonuclease/exonuclease/phosphatase family protein</fullName>
    </submittedName>
</protein>
<dbReference type="RefSeq" id="WP_132094219.1">
    <property type="nucleotide sequence ID" value="NZ_JANKAQ010000019.1"/>
</dbReference>
<sequence>MEKAEKRGNKGGAALVIRAVIILILALALIVAGYVIYLQANYYRIEDHAALEVENNRENALKIGDTYTAVTYNIGFGTYGPDYSFFMDTGEMKDGTKTAGKYGKALNLASVETHTEGALDVIEDLAADFYLLQEVDVDADRSYHVNQEDYIKTAMTDYASIFANNFHSAYLFYPFNDPHGAVQAGLLSFSRYQISGAERRSYPVDNSFITKFTDLDRCFAQMRLPVEGGHELILINSHMSAYDEGGTIRARQLELLNSVIAEEYAKGNYVIVGGDFNHAMGEAVAEGFPSEQKFPAWVAVLTEDDLVDGVRIVRADNELEVPTCRGADIPYTKGVNYTTVVDGFLVTDNVRATAENIDTDFAWSDHNPVRLRFELIEN</sequence>
<dbReference type="Pfam" id="PF03372">
    <property type="entry name" value="Exo_endo_phos"/>
    <property type="match status" value="1"/>
</dbReference>
<dbReference type="GO" id="GO:0004527">
    <property type="term" value="F:exonuclease activity"/>
    <property type="evidence" value="ECO:0007669"/>
    <property type="project" value="UniProtKB-KW"/>
</dbReference>